<evidence type="ECO:0000256" key="1">
    <source>
        <dbReference type="SAM" id="SignalP"/>
    </source>
</evidence>
<sequence>MPSFHRPLVVAVLAPAILLPSASSAQTIQAWVSGHGTDGNNCSVSAPCRTFQYAHDIVAAGGEIDVLDGADYGPVTIAKSVSIVNDGAGVATIIQSAAGMNAITIAAGAGDLVYLRGLSLNGLGVAANGISLTSGGELEVVNCVVRRFMSHGVDLEPTTSLSFSISDLLASQDANAAINLRPAGDMTGSIDGLKASYSVNGVQLAGDASAGSANVFVSVVRSVASSNNNGYAAFSASGHANVRMTVSDSTASSNGAGVYAGPGGQIAVSHSNLVGNGVAVYSASTGGIQTEITSNLVFNGTIMSGPGNAQAYPQK</sequence>
<dbReference type="OrthoDB" id="5498325at2"/>
<keyword evidence="3" id="KW-1185">Reference proteome</keyword>
<protein>
    <recommendedName>
        <fullName evidence="4">Right handed beta helix domain-containing protein</fullName>
    </recommendedName>
</protein>
<reference evidence="2 3" key="1">
    <citation type="submission" date="2019-11" db="EMBL/GenBank/DDBJ databases">
        <title>The genome sequence of Methylocystis heyeri.</title>
        <authorList>
            <person name="Oshkin I.Y."/>
            <person name="Miroshnikov K."/>
            <person name="Dedysh S.N."/>
        </authorList>
    </citation>
    <scope>NUCLEOTIDE SEQUENCE [LARGE SCALE GENOMIC DNA]</scope>
    <source>
        <strain evidence="2 3">H2</strain>
    </source>
</reference>
<evidence type="ECO:0000313" key="2">
    <source>
        <dbReference type="EMBL" id="QGM44815.1"/>
    </source>
</evidence>
<dbReference type="InterPro" id="IPR011050">
    <property type="entry name" value="Pectin_lyase_fold/virulence"/>
</dbReference>
<proteinExistence type="predicted"/>
<dbReference type="KEGG" id="mhey:H2LOC_003435"/>
<organism evidence="2 3">
    <name type="scientific">Methylocystis heyeri</name>
    <dbReference type="NCBI Taxonomy" id="391905"/>
    <lineage>
        <taxon>Bacteria</taxon>
        <taxon>Pseudomonadati</taxon>
        <taxon>Pseudomonadota</taxon>
        <taxon>Alphaproteobacteria</taxon>
        <taxon>Hyphomicrobiales</taxon>
        <taxon>Methylocystaceae</taxon>
        <taxon>Methylocystis</taxon>
    </lineage>
</organism>
<name>A0A6B8KCR9_9HYPH</name>
<dbReference type="Proteomes" id="UP000309061">
    <property type="component" value="Chromosome"/>
</dbReference>
<evidence type="ECO:0000313" key="3">
    <source>
        <dbReference type="Proteomes" id="UP000309061"/>
    </source>
</evidence>
<dbReference type="InterPro" id="IPR012334">
    <property type="entry name" value="Pectin_lyas_fold"/>
</dbReference>
<dbReference type="Gene3D" id="2.160.20.10">
    <property type="entry name" value="Single-stranded right-handed beta-helix, Pectin lyase-like"/>
    <property type="match status" value="1"/>
</dbReference>
<dbReference type="AlphaFoldDB" id="A0A6B8KCR9"/>
<dbReference type="SUPFAM" id="SSF51126">
    <property type="entry name" value="Pectin lyase-like"/>
    <property type="match status" value="1"/>
</dbReference>
<feature type="signal peptide" evidence="1">
    <location>
        <begin position="1"/>
        <end position="25"/>
    </location>
</feature>
<evidence type="ECO:0008006" key="4">
    <source>
        <dbReference type="Google" id="ProtNLM"/>
    </source>
</evidence>
<keyword evidence="1" id="KW-0732">Signal</keyword>
<dbReference type="EMBL" id="CP046052">
    <property type="protein sequence ID" value="QGM44815.1"/>
    <property type="molecule type" value="Genomic_DNA"/>
</dbReference>
<dbReference type="RefSeq" id="WP_136495111.1">
    <property type="nucleotide sequence ID" value="NZ_CP046052.1"/>
</dbReference>
<accession>A0A6B8KCR9</accession>
<feature type="chain" id="PRO_5025554139" description="Right handed beta helix domain-containing protein" evidence="1">
    <location>
        <begin position="26"/>
        <end position="315"/>
    </location>
</feature>
<gene>
    <name evidence="2" type="ORF">H2LOC_003435</name>
</gene>